<dbReference type="InterPro" id="IPR016098">
    <property type="entry name" value="CAP/MinC_C"/>
</dbReference>
<dbReference type="AlphaFoldDB" id="A0A3R7WCX1"/>
<keyword evidence="14" id="KW-1185">Reference proteome</keyword>
<feature type="compositionally biased region" description="Low complexity" evidence="10">
    <location>
        <begin position="279"/>
        <end position="292"/>
    </location>
</feature>
<feature type="coiled-coil region" evidence="9">
    <location>
        <begin position="354"/>
        <end position="389"/>
    </location>
</feature>
<evidence type="ECO:0000256" key="5">
    <source>
        <dbReference type="ARBA" id="ARBA00023136"/>
    </source>
</evidence>
<dbReference type="GO" id="GO:0006886">
    <property type="term" value="P:intracellular protein transport"/>
    <property type="evidence" value="ECO:0007669"/>
    <property type="project" value="InterPro"/>
</dbReference>
<dbReference type="GO" id="GO:1990075">
    <property type="term" value="C:periciliary membrane compartment"/>
    <property type="evidence" value="ECO:0007669"/>
    <property type="project" value="TreeGrafter"/>
</dbReference>
<dbReference type="GO" id="GO:0006892">
    <property type="term" value="P:post-Golgi vesicle-mediated transport"/>
    <property type="evidence" value="ECO:0007669"/>
    <property type="project" value="TreeGrafter"/>
</dbReference>
<dbReference type="VEuPathDB" id="FungiDB:H257_09766"/>
<protein>
    <recommendedName>
        <fullName evidence="8">Clathrin light chain</fullName>
    </recommendedName>
</protein>
<dbReference type="PANTHER" id="PTHR15440">
    <property type="entry name" value="XRP2 PROTEIN"/>
    <property type="match status" value="1"/>
</dbReference>
<evidence type="ECO:0000313" key="14">
    <source>
        <dbReference type="Proteomes" id="UP000284702"/>
    </source>
</evidence>
<dbReference type="InterPro" id="IPR017901">
    <property type="entry name" value="C-CAP_CF_C-like"/>
</dbReference>
<dbReference type="SMART" id="SM00673">
    <property type="entry name" value="CARP"/>
    <property type="match status" value="2"/>
</dbReference>
<evidence type="ECO:0000256" key="11">
    <source>
        <dbReference type="SAM" id="SignalP"/>
    </source>
</evidence>
<feature type="region of interest" description="Disordered" evidence="10">
    <location>
        <begin position="278"/>
        <end position="304"/>
    </location>
</feature>
<dbReference type="PROSITE" id="PS51329">
    <property type="entry name" value="C_CAP_COFACTOR_C"/>
    <property type="match status" value="1"/>
</dbReference>
<evidence type="ECO:0000256" key="1">
    <source>
        <dbReference type="ARBA" id="ARBA00004180"/>
    </source>
</evidence>
<evidence type="ECO:0000313" key="13">
    <source>
        <dbReference type="EMBL" id="RQM21955.1"/>
    </source>
</evidence>
<dbReference type="GO" id="GO:0000166">
    <property type="term" value="F:nucleotide binding"/>
    <property type="evidence" value="ECO:0007669"/>
    <property type="project" value="UniProtKB-KW"/>
</dbReference>
<dbReference type="InterPro" id="IPR012945">
    <property type="entry name" value="Tubulin-bd_cofactor_C_dom"/>
</dbReference>
<evidence type="ECO:0000256" key="6">
    <source>
        <dbReference type="ARBA" id="ARBA00023176"/>
    </source>
</evidence>
<dbReference type="InterPro" id="IPR006599">
    <property type="entry name" value="CARP_motif"/>
</dbReference>
<dbReference type="InterPro" id="IPR039093">
    <property type="entry name" value="XRP2"/>
</dbReference>
<dbReference type="GO" id="GO:0005929">
    <property type="term" value="C:cilium"/>
    <property type="evidence" value="ECO:0007669"/>
    <property type="project" value="TreeGrafter"/>
</dbReference>
<evidence type="ECO:0000256" key="8">
    <source>
        <dbReference type="RuleBase" id="RU363137"/>
    </source>
</evidence>
<evidence type="ECO:0000256" key="4">
    <source>
        <dbReference type="ARBA" id="ARBA00022741"/>
    </source>
</evidence>
<keyword evidence="5 8" id="KW-0472">Membrane</keyword>
<feature type="domain" description="C-CAP/cofactor C-like" evidence="12">
    <location>
        <begin position="42"/>
        <end position="216"/>
    </location>
</feature>
<feature type="chain" id="PRO_5018738303" description="Clathrin light chain" evidence="11">
    <location>
        <begin position="28"/>
        <end position="488"/>
    </location>
</feature>
<evidence type="ECO:0000256" key="2">
    <source>
        <dbReference type="ARBA" id="ARBA00005263"/>
    </source>
</evidence>
<keyword evidence="6 8" id="KW-0168">Coated pit</keyword>
<keyword evidence="7 8" id="KW-0968">Cytoplasmic vesicle</keyword>
<proteinExistence type="inferred from homology"/>
<sequence length="488" mass="54098">MIGRVGSDVDFVAVITILVAATAAVLGRESSDGTEFEDRDEYRKYEFETNYTFKNKKDETLIKAPGQIQGYSDARMLSIVLVFFDMSRASQPPVCRQPFDLADLENCQVFLVDHSDQVQIDNLVNCRVYIGPSSESVFVRNCTNCFFTIACKQLRTRDCSQIQVSLYTLTDPIIETSTNVVFSTFNAAHHGLRQQFEAAHLEPENNHWTQVYDFNDPNKTGENWKLSHDAVEPWIIPLDQIVPSPDSLGPLENPVPATATPIVAHDTSMQSFSIDTSQEAASAAVDAAAPAVESPPSPPHEDDFVPAPDTTDASFYDENPAAVPVHDTPEPVHEVAAPPPAPAALVTQQSWPVLNEFEAKMAAEVEAKREEEERLIREVKSKAEEELDKYYGDRTDKLAHRAATNRYAYCLEDEKKKSQELLVEMASEKPWNRVTDLVDTNVAPKPKVEGAANTGKKDAAADDFFDTSRMRSLLLQLKNSGGPEATAQ</sequence>
<dbReference type="GO" id="GO:0030132">
    <property type="term" value="C:clathrin coat of coated pit"/>
    <property type="evidence" value="ECO:0007669"/>
    <property type="project" value="InterPro"/>
</dbReference>
<dbReference type="Pfam" id="PF01086">
    <property type="entry name" value="Clathrin_lg_ch"/>
    <property type="match status" value="1"/>
</dbReference>
<comment type="subcellular location">
    <subcellularLocation>
        <location evidence="1 8">Cytoplasmic vesicle membrane</location>
        <topology evidence="1 8">Peripheral membrane protein</topology>
        <orientation evidence="1 8">Cytoplasmic side</orientation>
    </subcellularLocation>
    <subcellularLocation>
        <location evidence="8">Membrane</location>
        <location evidence="8">Coated pit</location>
        <topology evidence="8">Peripheral membrane protein</topology>
        <orientation evidence="8">Cytoplasmic side</orientation>
    </subcellularLocation>
    <text evidence="8">Cytoplasmic face of coated pits and vesicles.</text>
</comment>
<evidence type="ECO:0000259" key="12">
    <source>
        <dbReference type="PROSITE" id="PS51329"/>
    </source>
</evidence>
<evidence type="ECO:0000256" key="9">
    <source>
        <dbReference type="SAM" id="Coils"/>
    </source>
</evidence>
<feature type="signal peptide" evidence="11">
    <location>
        <begin position="1"/>
        <end position="27"/>
    </location>
</feature>
<comment type="similarity">
    <text evidence="2 8">Belongs to the clathrin light chain family.</text>
</comment>
<evidence type="ECO:0000256" key="7">
    <source>
        <dbReference type="ARBA" id="ARBA00023329"/>
    </source>
</evidence>
<comment type="caution">
    <text evidence="13">The sequence shown here is derived from an EMBL/GenBank/DDBJ whole genome shotgun (WGS) entry which is preliminary data.</text>
</comment>
<dbReference type="Pfam" id="PF07986">
    <property type="entry name" value="TBCC"/>
    <property type="match status" value="1"/>
</dbReference>
<gene>
    <name evidence="13" type="ORF">B5M09_012025</name>
</gene>
<reference evidence="13" key="1">
    <citation type="submission" date="2018-07" db="EMBL/GenBank/DDBJ databases">
        <title>Annotation of Aphanomyces astaci genome assembly.</title>
        <authorList>
            <person name="Studholme D.J."/>
        </authorList>
    </citation>
    <scope>NUCLEOTIDE SEQUENCE [LARGE SCALE GENOMIC DNA]</scope>
    <source>
        <strain evidence="13">Pc</strain>
    </source>
</reference>
<keyword evidence="9" id="KW-0175">Coiled coil</keyword>
<keyword evidence="4" id="KW-0547">Nucleotide-binding</keyword>
<dbReference type="EMBL" id="MZMZ02003346">
    <property type="protein sequence ID" value="RQM21955.1"/>
    <property type="molecule type" value="Genomic_DNA"/>
</dbReference>
<dbReference type="GO" id="GO:0030130">
    <property type="term" value="C:clathrin coat of trans-Golgi network vesicle"/>
    <property type="evidence" value="ECO:0007669"/>
    <property type="project" value="InterPro"/>
</dbReference>
<comment type="similarity">
    <text evidence="3">Belongs to the TBCC family.</text>
</comment>
<dbReference type="InterPro" id="IPR000996">
    <property type="entry name" value="Clathrin_L-chain"/>
</dbReference>
<keyword evidence="11" id="KW-0732">Signal</keyword>
<comment type="function">
    <text evidence="8">Clathrin is the major protein of the polyhedral coat of coated pits and vesicles.</text>
</comment>
<evidence type="ECO:0000256" key="3">
    <source>
        <dbReference type="ARBA" id="ARBA00008848"/>
    </source>
</evidence>
<dbReference type="GO" id="GO:0005198">
    <property type="term" value="F:structural molecule activity"/>
    <property type="evidence" value="ECO:0007669"/>
    <property type="project" value="InterPro"/>
</dbReference>
<name>A0A3R7WCX1_APHAT</name>
<dbReference type="GO" id="GO:0005096">
    <property type="term" value="F:GTPase activator activity"/>
    <property type="evidence" value="ECO:0007669"/>
    <property type="project" value="InterPro"/>
</dbReference>
<organism evidence="13 14">
    <name type="scientific">Aphanomyces astaci</name>
    <name type="common">Crayfish plague agent</name>
    <dbReference type="NCBI Taxonomy" id="112090"/>
    <lineage>
        <taxon>Eukaryota</taxon>
        <taxon>Sar</taxon>
        <taxon>Stramenopiles</taxon>
        <taxon>Oomycota</taxon>
        <taxon>Saprolegniomycetes</taxon>
        <taxon>Saprolegniales</taxon>
        <taxon>Verrucalvaceae</taxon>
        <taxon>Aphanomyces</taxon>
    </lineage>
</organism>
<dbReference type="Proteomes" id="UP000284702">
    <property type="component" value="Unassembled WGS sequence"/>
</dbReference>
<evidence type="ECO:0000256" key="10">
    <source>
        <dbReference type="SAM" id="MobiDB-lite"/>
    </source>
</evidence>
<dbReference type="PANTHER" id="PTHR15440:SF0">
    <property type="entry name" value="PROTEIN XRP2"/>
    <property type="match status" value="1"/>
</dbReference>
<dbReference type="Gene3D" id="2.160.20.70">
    <property type="match status" value="1"/>
</dbReference>
<accession>A0A3R7WCX1</accession>